<evidence type="ECO:0000313" key="3">
    <source>
        <dbReference type="EMBL" id="KAH8021891.1"/>
    </source>
</evidence>
<accession>A0A9J6DIT6</accession>
<feature type="compositionally biased region" description="Basic and acidic residues" evidence="1">
    <location>
        <begin position="132"/>
        <end position="145"/>
    </location>
</feature>
<protein>
    <recommendedName>
        <fullName evidence="5">Secreted protein</fullName>
    </recommendedName>
</protein>
<comment type="caution">
    <text evidence="3">The sequence shown here is derived from an EMBL/GenBank/DDBJ whole genome shotgun (WGS) entry which is preliminary data.</text>
</comment>
<proteinExistence type="predicted"/>
<feature type="chain" id="PRO_5039916245" description="Secreted protein" evidence="2">
    <location>
        <begin position="28"/>
        <end position="248"/>
    </location>
</feature>
<dbReference type="AlphaFoldDB" id="A0A9J6DIT6"/>
<name>A0A9J6DIT6_RHIMP</name>
<evidence type="ECO:0000256" key="1">
    <source>
        <dbReference type="SAM" id="MobiDB-lite"/>
    </source>
</evidence>
<feature type="region of interest" description="Disordered" evidence="1">
    <location>
        <begin position="48"/>
        <end position="248"/>
    </location>
</feature>
<keyword evidence="2" id="KW-0732">Signal</keyword>
<evidence type="ECO:0000313" key="4">
    <source>
        <dbReference type="Proteomes" id="UP000821866"/>
    </source>
</evidence>
<dbReference type="Proteomes" id="UP000821866">
    <property type="component" value="Chromosome 7"/>
</dbReference>
<reference evidence="3" key="1">
    <citation type="journal article" date="2020" name="Cell">
        <title>Large-Scale Comparative Analyses of Tick Genomes Elucidate Their Genetic Diversity and Vector Capacities.</title>
        <authorList>
            <consortium name="Tick Genome and Microbiome Consortium (TIGMIC)"/>
            <person name="Jia N."/>
            <person name="Wang J."/>
            <person name="Shi W."/>
            <person name="Du L."/>
            <person name="Sun Y."/>
            <person name="Zhan W."/>
            <person name="Jiang J.F."/>
            <person name="Wang Q."/>
            <person name="Zhang B."/>
            <person name="Ji P."/>
            <person name="Bell-Sakyi L."/>
            <person name="Cui X.M."/>
            <person name="Yuan T.T."/>
            <person name="Jiang B.G."/>
            <person name="Yang W.F."/>
            <person name="Lam T.T."/>
            <person name="Chang Q.C."/>
            <person name="Ding S.J."/>
            <person name="Wang X.J."/>
            <person name="Zhu J.G."/>
            <person name="Ruan X.D."/>
            <person name="Zhao L."/>
            <person name="Wei J.T."/>
            <person name="Ye R.Z."/>
            <person name="Que T.C."/>
            <person name="Du C.H."/>
            <person name="Zhou Y.H."/>
            <person name="Cheng J.X."/>
            <person name="Dai P.F."/>
            <person name="Guo W.B."/>
            <person name="Han X.H."/>
            <person name="Huang E.J."/>
            <person name="Li L.F."/>
            <person name="Wei W."/>
            <person name="Gao Y.C."/>
            <person name="Liu J.Z."/>
            <person name="Shao H.Z."/>
            <person name="Wang X."/>
            <person name="Wang C.C."/>
            <person name="Yang T.C."/>
            <person name="Huo Q.B."/>
            <person name="Li W."/>
            <person name="Chen H.Y."/>
            <person name="Chen S.E."/>
            <person name="Zhou L.G."/>
            <person name="Ni X.B."/>
            <person name="Tian J.H."/>
            <person name="Sheng Y."/>
            <person name="Liu T."/>
            <person name="Pan Y.S."/>
            <person name="Xia L.Y."/>
            <person name="Li J."/>
            <person name="Zhao F."/>
            <person name="Cao W.C."/>
        </authorList>
    </citation>
    <scope>NUCLEOTIDE SEQUENCE</scope>
    <source>
        <strain evidence="3">Rmic-2018</strain>
    </source>
</reference>
<feature type="signal peptide" evidence="2">
    <location>
        <begin position="1"/>
        <end position="27"/>
    </location>
</feature>
<reference evidence="3" key="2">
    <citation type="submission" date="2021-09" db="EMBL/GenBank/DDBJ databases">
        <authorList>
            <person name="Jia N."/>
            <person name="Wang J."/>
            <person name="Shi W."/>
            <person name="Du L."/>
            <person name="Sun Y."/>
            <person name="Zhan W."/>
            <person name="Jiang J."/>
            <person name="Wang Q."/>
            <person name="Zhang B."/>
            <person name="Ji P."/>
            <person name="Sakyi L.B."/>
            <person name="Cui X."/>
            <person name="Yuan T."/>
            <person name="Jiang B."/>
            <person name="Yang W."/>
            <person name="Lam T.T.-Y."/>
            <person name="Chang Q."/>
            <person name="Ding S."/>
            <person name="Wang X."/>
            <person name="Zhu J."/>
            <person name="Ruan X."/>
            <person name="Zhao L."/>
            <person name="Wei J."/>
            <person name="Que T."/>
            <person name="Du C."/>
            <person name="Cheng J."/>
            <person name="Dai P."/>
            <person name="Han X."/>
            <person name="Huang E."/>
            <person name="Gao Y."/>
            <person name="Liu J."/>
            <person name="Shao H."/>
            <person name="Ye R."/>
            <person name="Li L."/>
            <person name="Wei W."/>
            <person name="Wang X."/>
            <person name="Wang C."/>
            <person name="Huo Q."/>
            <person name="Li W."/>
            <person name="Guo W."/>
            <person name="Chen H."/>
            <person name="Chen S."/>
            <person name="Zhou L."/>
            <person name="Zhou L."/>
            <person name="Ni X."/>
            <person name="Tian J."/>
            <person name="Zhou Y."/>
            <person name="Sheng Y."/>
            <person name="Liu T."/>
            <person name="Pan Y."/>
            <person name="Xia L."/>
            <person name="Li J."/>
            <person name="Zhao F."/>
            <person name="Cao W."/>
        </authorList>
    </citation>
    <scope>NUCLEOTIDE SEQUENCE</scope>
    <source>
        <strain evidence="3">Rmic-2018</strain>
        <tissue evidence="3">Larvae</tissue>
    </source>
</reference>
<evidence type="ECO:0008006" key="5">
    <source>
        <dbReference type="Google" id="ProtNLM"/>
    </source>
</evidence>
<feature type="compositionally biased region" description="Basic and acidic residues" evidence="1">
    <location>
        <begin position="231"/>
        <end position="248"/>
    </location>
</feature>
<feature type="compositionally biased region" description="Basic and acidic residues" evidence="1">
    <location>
        <begin position="71"/>
        <end position="97"/>
    </location>
</feature>
<keyword evidence="4" id="KW-1185">Reference proteome</keyword>
<gene>
    <name evidence="3" type="ORF">HPB51_018740</name>
</gene>
<dbReference type="EMBL" id="JABSTU010000009">
    <property type="protein sequence ID" value="KAH8021891.1"/>
    <property type="molecule type" value="Genomic_DNA"/>
</dbReference>
<feature type="compositionally biased region" description="Polar residues" evidence="1">
    <location>
        <begin position="53"/>
        <end position="68"/>
    </location>
</feature>
<sequence>MSHPQRAGHPSPLLVSVGAIVLALVAASICAARKGPPRGPTRLVRWRRRSIKRGSTTATPRAEPQSTEVPKGSHNEYLPDRSFRSERRRRNVQETKRFPSACTMPGGQRGFRVRLPAPRGRGTHCNNVPVKARGDAEERRHDEYRSVGSVPVRRRQRLGSPGGTQNESAVKPLVGRDAQNEVAADKTTPLRRGQSHAVPQRKGQQRSANRRMQRRGSLTERGEAWRTIPRLPEESTDVKVHYTHSDVR</sequence>
<organism evidence="3 4">
    <name type="scientific">Rhipicephalus microplus</name>
    <name type="common">Cattle tick</name>
    <name type="synonym">Boophilus microplus</name>
    <dbReference type="NCBI Taxonomy" id="6941"/>
    <lineage>
        <taxon>Eukaryota</taxon>
        <taxon>Metazoa</taxon>
        <taxon>Ecdysozoa</taxon>
        <taxon>Arthropoda</taxon>
        <taxon>Chelicerata</taxon>
        <taxon>Arachnida</taxon>
        <taxon>Acari</taxon>
        <taxon>Parasitiformes</taxon>
        <taxon>Ixodida</taxon>
        <taxon>Ixodoidea</taxon>
        <taxon>Ixodidae</taxon>
        <taxon>Rhipicephalinae</taxon>
        <taxon>Rhipicephalus</taxon>
        <taxon>Boophilus</taxon>
    </lineage>
</organism>
<evidence type="ECO:0000256" key="2">
    <source>
        <dbReference type="SAM" id="SignalP"/>
    </source>
</evidence>